<dbReference type="Proteomes" id="UP001195196">
    <property type="component" value="Unassembled WGS sequence"/>
</dbReference>
<feature type="region of interest" description="Disordered" evidence="1">
    <location>
        <begin position="45"/>
        <end position="65"/>
    </location>
</feature>
<dbReference type="SMART" id="SM00834">
    <property type="entry name" value="CxxC_CXXC_SSSS"/>
    <property type="match status" value="1"/>
</dbReference>
<evidence type="ECO:0000313" key="4">
    <source>
        <dbReference type="Proteomes" id="UP001195196"/>
    </source>
</evidence>
<evidence type="ECO:0000259" key="2">
    <source>
        <dbReference type="SMART" id="SM00834"/>
    </source>
</evidence>
<dbReference type="EMBL" id="JAFFGU010000003">
    <property type="protein sequence ID" value="MBM7278015.1"/>
    <property type="molecule type" value="Genomic_DNA"/>
</dbReference>
<dbReference type="RefSeq" id="WP_182373748.1">
    <property type="nucleotide sequence ID" value="NZ_CP059694.1"/>
</dbReference>
<dbReference type="AlphaFoldDB" id="A0AAW4G481"/>
<dbReference type="NCBIfam" id="TIGR02605">
    <property type="entry name" value="CxxC_CxxC_SSSS"/>
    <property type="match status" value="1"/>
</dbReference>
<protein>
    <submittedName>
        <fullName evidence="3">Zinc ribbon domain-containing protein</fullName>
    </submittedName>
</protein>
<comment type="caution">
    <text evidence="3">The sequence shown here is derived from an EMBL/GenBank/DDBJ whole genome shotgun (WGS) entry which is preliminary data.</text>
</comment>
<reference evidence="3" key="1">
    <citation type="submission" date="2021-02" db="EMBL/GenBank/DDBJ databases">
        <title>Taxonomy, biology and ecology of Rhodococcus bacteria occurring in California pistachio and other woody hosts as revealed by genome sequence analyses.</title>
        <authorList>
            <person name="Riely B."/>
            <person name="Gai Y."/>
        </authorList>
    </citation>
    <scope>NUCLEOTIDE SEQUENCE</scope>
    <source>
        <strain evidence="3">BP-295</strain>
    </source>
</reference>
<feature type="region of interest" description="Disordered" evidence="1">
    <location>
        <begin position="117"/>
        <end position="145"/>
    </location>
</feature>
<gene>
    <name evidence="3" type="ORF">JTZ10_09615</name>
</gene>
<proteinExistence type="predicted"/>
<dbReference type="InterPro" id="IPR013429">
    <property type="entry name" value="Regulatory_FmdB_Zinc_ribbon"/>
</dbReference>
<accession>A0AAW4G481</accession>
<evidence type="ECO:0000256" key="1">
    <source>
        <dbReference type="SAM" id="MobiDB-lite"/>
    </source>
</evidence>
<name>A0AAW4G481_GORRU</name>
<evidence type="ECO:0000313" key="3">
    <source>
        <dbReference type="EMBL" id="MBM7278015.1"/>
    </source>
</evidence>
<sequence>MPLYDFRAACGIEFEQLLPSWQDDNPRCPHCGGTSTRLLRTVNIGGGAVTPPSADSAPTSWEGTRRGDREYVAQWRRRLDERARFEERHPEFATRREAVAAHEGSFEHAPLTYRELAERAETSTDATKAAAEAGLARRTGVTTAT</sequence>
<organism evidence="3 4">
    <name type="scientific">Gordonia rubripertincta</name>
    <name type="common">Rhodococcus corallinus</name>
    <dbReference type="NCBI Taxonomy" id="36822"/>
    <lineage>
        <taxon>Bacteria</taxon>
        <taxon>Bacillati</taxon>
        <taxon>Actinomycetota</taxon>
        <taxon>Actinomycetes</taxon>
        <taxon>Mycobacteriales</taxon>
        <taxon>Gordoniaceae</taxon>
        <taxon>Gordonia</taxon>
    </lineage>
</organism>
<feature type="domain" description="Putative regulatory protein FmdB zinc ribbon" evidence="2">
    <location>
        <begin position="1"/>
        <end position="40"/>
    </location>
</feature>